<sequence>MERNTKLSYLMQLSWEIQRKKKHNRSKSLQAAWAITLNEDITIYYLVKRHSNKNAPNKVEAQHLTLFNSH</sequence>
<accession>A0A5B8VE23</accession>
<dbReference type="AlphaFoldDB" id="A0A5B8VE23"/>
<dbReference type="OrthoDB" id="678575at2"/>
<organism evidence="1 2">
    <name type="scientific">Panacibacter ginsenosidivorans</name>
    <dbReference type="NCBI Taxonomy" id="1813871"/>
    <lineage>
        <taxon>Bacteria</taxon>
        <taxon>Pseudomonadati</taxon>
        <taxon>Bacteroidota</taxon>
        <taxon>Chitinophagia</taxon>
        <taxon>Chitinophagales</taxon>
        <taxon>Chitinophagaceae</taxon>
        <taxon>Panacibacter</taxon>
    </lineage>
</organism>
<evidence type="ECO:0000313" key="2">
    <source>
        <dbReference type="Proteomes" id="UP000321533"/>
    </source>
</evidence>
<keyword evidence="2" id="KW-1185">Reference proteome</keyword>
<proteinExistence type="predicted"/>
<name>A0A5B8VE23_9BACT</name>
<evidence type="ECO:0000313" key="1">
    <source>
        <dbReference type="EMBL" id="QEC69724.1"/>
    </source>
</evidence>
<dbReference type="Proteomes" id="UP000321533">
    <property type="component" value="Chromosome"/>
</dbReference>
<gene>
    <name evidence="1" type="ORF">FRZ67_21380</name>
</gene>
<dbReference type="EMBL" id="CP042435">
    <property type="protein sequence ID" value="QEC69724.1"/>
    <property type="molecule type" value="Genomic_DNA"/>
</dbReference>
<dbReference type="RefSeq" id="WP_147192600.1">
    <property type="nucleotide sequence ID" value="NZ_CP042435.1"/>
</dbReference>
<reference evidence="1 2" key="1">
    <citation type="journal article" date="2016" name="Int. J. Syst. Evol. Microbiol.">
        <title>Panacibacter ginsenosidivorans gen. nov., sp. nov., with ginsenoside converting activity isolated from soil of a ginseng field.</title>
        <authorList>
            <person name="Siddiqi M.Z."/>
            <person name="Muhammad Shafi S."/>
            <person name="Choi K.D."/>
            <person name="Im W.T."/>
        </authorList>
    </citation>
    <scope>NUCLEOTIDE SEQUENCE [LARGE SCALE GENOMIC DNA]</scope>
    <source>
        <strain evidence="1 2">Gsoil1550</strain>
    </source>
</reference>
<protein>
    <submittedName>
        <fullName evidence="1">Uncharacterized protein</fullName>
    </submittedName>
</protein>
<dbReference type="KEGG" id="pgin:FRZ67_21380"/>